<evidence type="ECO:0000256" key="14">
    <source>
        <dbReference type="ARBA" id="ARBA00023172"/>
    </source>
</evidence>
<evidence type="ECO:0000259" key="16">
    <source>
        <dbReference type="PROSITE" id="PS50878"/>
    </source>
</evidence>
<organism evidence="18 19">
    <name type="scientific">Astrephomene gubernaculifera</name>
    <dbReference type="NCBI Taxonomy" id="47775"/>
    <lineage>
        <taxon>Eukaryota</taxon>
        <taxon>Viridiplantae</taxon>
        <taxon>Chlorophyta</taxon>
        <taxon>core chlorophytes</taxon>
        <taxon>Chlorophyceae</taxon>
        <taxon>CS clade</taxon>
        <taxon>Chlamydomonadales</taxon>
        <taxon>Astrephomenaceae</taxon>
        <taxon>Astrephomene</taxon>
    </lineage>
</organism>
<dbReference type="PANTHER" id="PTHR37984">
    <property type="entry name" value="PROTEIN CBG26694"/>
    <property type="match status" value="1"/>
</dbReference>
<feature type="domain" description="Chromo" evidence="15">
    <location>
        <begin position="1019"/>
        <end position="1087"/>
    </location>
</feature>
<evidence type="ECO:0000256" key="11">
    <source>
        <dbReference type="ARBA" id="ARBA00022918"/>
    </source>
</evidence>
<dbReference type="GO" id="GO:0003887">
    <property type="term" value="F:DNA-directed DNA polymerase activity"/>
    <property type="evidence" value="ECO:0007669"/>
    <property type="project" value="UniProtKB-KW"/>
</dbReference>
<dbReference type="Pfam" id="PF00665">
    <property type="entry name" value="rve"/>
    <property type="match status" value="1"/>
</dbReference>
<evidence type="ECO:0000256" key="13">
    <source>
        <dbReference type="ARBA" id="ARBA00023125"/>
    </source>
</evidence>
<dbReference type="GO" id="GO:0004519">
    <property type="term" value="F:endonuclease activity"/>
    <property type="evidence" value="ECO:0007669"/>
    <property type="project" value="UniProtKB-KW"/>
</dbReference>
<dbReference type="InterPro" id="IPR043128">
    <property type="entry name" value="Rev_trsase/Diguanyl_cyclase"/>
</dbReference>
<dbReference type="FunFam" id="3.30.420.10:FF:000032">
    <property type="entry name" value="Retrovirus-related Pol polyprotein from transposon 297-like Protein"/>
    <property type="match status" value="1"/>
</dbReference>
<dbReference type="InterPro" id="IPR012337">
    <property type="entry name" value="RNaseH-like_sf"/>
</dbReference>
<dbReference type="PANTHER" id="PTHR37984:SF5">
    <property type="entry name" value="PROTEIN NYNRIN-LIKE"/>
    <property type="match status" value="1"/>
</dbReference>
<dbReference type="Pfam" id="PF24626">
    <property type="entry name" value="SH3_Tf2-1"/>
    <property type="match status" value="1"/>
</dbReference>
<keyword evidence="4" id="KW-0540">Nuclease</keyword>
<dbReference type="InterPro" id="IPR023780">
    <property type="entry name" value="Chromo_domain"/>
</dbReference>
<dbReference type="Pfam" id="PF00078">
    <property type="entry name" value="RVT_1"/>
    <property type="match status" value="1"/>
</dbReference>
<reference evidence="18 19" key="1">
    <citation type="journal article" date="2021" name="Sci. Rep.">
        <title>Genome sequencing of the multicellular alga Astrephomene provides insights into convergent evolution of germ-soma differentiation.</title>
        <authorList>
            <person name="Yamashita S."/>
            <person name="Yamamoto K."/>
            <person name="Matsuzaki R."/>
            <person name="Suzuki S."/>
            <person name="Yamaguchi H."/>
            <person name="Hirooka S."/>
            <person name="Minakuchi Y."/>
            <person name="Miyagishima S."/>
            <person name="Kawachi M."/>
            <person name="Toyoda A."/>
            <person name="Nozaki H."/>
        </authorList>
    </citation>
    <scope>NUCLEOTIDE SEQUENCE [LARGE SCALE GENOMIC DNA]</scope>
    <source>
        <strain evidence="18 19">NIES-4017</strain>
    </source>
</reference>
<keyword evidence="9" id="KW-0460">Magnesium</keyword>
<keyword evidence="13" id="KW-0238">DNA-binding</keyword>
<dbReference type="SUPFAM" id="SSF54160">
    <property type="entry name" value="Chromo domain-like"/>
    <property type="match status" value="1"/>
</dbReference>
<evidence type="ECO:0000256" key="2">
    <source>
        <dbReference type="ARBA" id="ARBA00022679"/>
    </source>
</evidence>
<dbReference type="FunFam" id="1.10.340.70:FF:000001">
    <property type="entry name" value="Retrovirus-related Pol polyprotein from transposon gypsy-like Protein"/>
    <property type="match status" value="1"/>
</dbReference>
<dbReference type="InterPro" id="IPR016197">
    <property type="entry name" value="Chromo-like_dom_sf"/>
</dbReference>
<dbReference type="SUPFAM" id="SSF56672">
    <property type="entry name" value="DNA/RNA polymerases"/>
    <property type="match status" value="1"/>
</dbReference>
<dbReference type="Pfam" id="PF17921">
    <property type="entry name" value="Integrase_H2C2"/>
    <property type="match status" value="1"/>
</dbReference>
<evidence type="ECO:0000256" key="8">
    <source>
        <dbReference type="ARBA" id="ARBA00022801"/>
    </source>
</evidence>
<evidence type="ECO:0008006" key="20">
    <source>
        <dbReference type="Google" id="ProtNLM"/>
    </source>
</evidence>
<keyword evidence="5" id="KW-0479">Metal-binding</keyword>
<evidence type="ECO:0000256" key="9">
    <source>
        <dbReference type="ARBA" id="ARBA00022842"/>
    </source>
</evidence>
<dbReference type="GO" id="GO:0006508">
    <property type="term" value="P:proteolysis"/>
    <property type="evidence" value="ECO:0007669"/>
    <property type="project" value="UniProtKB-KW"/>
</dbReference>
<dbReference type="GO" id="GO:0003677">
    <property type="term" value="F:DNA binding"/>
    <property type="evidence" value="ECO:0007669"/>
    <property type="project" value="UniProtKB-KW"/>
</dbReference>
<evidence type="ECO:0000256" key="4">
    <source>
        <dbReference type="ARBA" id="ARBA00022722"/>
    </source>
</evidence>
<dbReference type="InterPro" id="IPR041373">
    <property type="entry name" value="RT_RNaseH"/>
</dbReference>
<proteinExistence type="predicted"/>
<dbReference type="Gene3D" id="3.30.70.270">
    <property type="match status" value="2"/>
</dbReference>
<keyword evidence="7" id="KW-0255">Endonuclease</keyword>
<keyword evidence="12" id="KW-0239">DNA-directed DNA polymerase</keyword>
<dbReference type="GO" id="GO:0015074">
    <property type="term" value="P:DNA integration"/>
    <property type="evidence" value="ECO:0007669"/>
    <property type="project" value="UniProtKB-KW"/>
</dbReference>
<dbReference type="InterPro" id="IPR000477">
    <property type="entry name" value="RT_dom"/>
</dbReference>
<dbReference type="GO" id="GO:0003964">
    <property type="term" value="F:RNA-directed DNA polymerase activity"/>
    <property type="evidence" value="ECO:0007669"/>
    <property type="project" value="UniProtKB-KW"/>
</dbReference>
<evidence type="ECO:0000256" key="1">
    <source>
        <dbReference type="ARBA" id="ARBA00022670"/>
    </source>
</evidence>
<dbReference type="GO" id="GO:0046872">
    <property type="term" value="F:metal ion binding"/>
    <property type="evidence" value="ECO:0007669"/>
    <property type="project" value="UniProtKB-KW"/>
</dbReference>
<name>A0AAD3E708_9CHLO</name>
<keyword evidence="14" id="KW-0233">DNA recombination</keyword>
<feature type="domain" description="Integrase catalytic" evidence="17">
    <location>
        <begin position="715"/>
        <end position="875"/>
    </location>
</feature>
<evidence type="ECO:0000256" key="3">
    <source>
        <dbReference type="ARBA" id="ARBA00022695"/>
    </source>
</evidence>
<dbReference type="Pfam" id="PF00385">
    <property type="entry name" value="Chromo"/>
    <property type="match status" value="1"/>
</dbReference>
<evidence type="ECO:0000256" key="7">
    <source>
        <dbReference type="ARBA" id="ARBA00022759"/>
    </source>
</evidence>
<dbReference type="Gene3D" id="3.30.420.10">
    <property type="entry name" value="Ribonuclease H-like superfamily/Ribonuclease H"/>
    <property type="match status" value="1"/>
</dbReference>
<keyword evidence="3" id="KW-0548">Nucleotidyltransferase</keyword>
<evidence type="ECO:0000256" key="5">
    <source>
        <dbReference type="ARBA" id="ARBA00022723"/>
    </source>
</evidence>
<dbReference type="CDD" id="cd09274">
    <property type="entry name" value="RNase_HI_RT_Ty3"/>
    <property type="match status" value="1"/>
</dbReference>
<dbReference type="Gene3D" id="2.40.50.40">
    <property type="match status" value="1"/>
</dbReference>
<sequence length="1091" mass="122833">MHLTLQPFVLPELTDAASYILGSATLDKYAAVLDFGARCLRLRKGTLTCKVPVCFASSTPDASPPVVNFAAAALCQQAVPETVGRKAAVRMLRKGAHALLVRPKLQLNNAVPQSADKDPQVEALLEEYADVFREIPGLPPMRPVDHTIPLMPEAQPVSRPMYRHSPLELDEVKRQVTDLLKKGMIRPSTSPYSAPILFVGKKDGTLRMCIDYRGLNAATVKNKYPLPRVDDLLDKLKGSAYFSSIDLQQGYNQIRIADSDIPKTAFRTPYGHYEYTVLSFGLVNAPATFQAVMDRTFRQYIDKFVVCYLDDILVYSKTKEEHLEHLRLVFDILRKQQLYAKRSKCHWAQSQVEYLGHIVSVDGVRMDPRKTAAVRDWPVPTNVQELRKFLGLTNYFRKFIARYSVLAAPLTSLTGKNAFSSPAAWTPACQAAFDAIKRTVAGDIVLRFPDFSLPFRVEVITDASLYGTGAVLLQEGRPVAFTSKKFSSAKRNYTTGEQELLAVLHALREWRCYLEGRPFVVKTDHKPLTFLQGVPTLNRRQARWMEYMARFNYNWEYLSGSLNIADALSRHPNLHAVFLSAVTRSQTAQSAQPPSVSEFAARIKRGYSTDPWFTVAKNTARLTSDRGFWVRTDGDRRQFVVPNDDALRRDLLRKFHDGPLAGHPGCTRLVELLRRTFWWPRMAKDAENYVLCCSECQANKPLSGKGHGLLQPLPIPNAPWESVSMDFVVALPKTEGGYDAVLVLVDRLTKMTHLAPTTTACTAEQTARLFFDNVVRLHGVPANVVSDRGPQFASKFWAALGELLSMRVNLSTAYHPQTDGQTERVNRTLGDMLRNFAGRNPSAWDTYLTAAEFALNNAVNRSSGQSPFFLMYGFHPALPVWRELDVSVPAAKTFAKSFVSRLAEAKACLEAAQQRAADYYNRNKKDVVFTPGQLVMLSTKNLRSRVTGPRKLLPRWVGPFPVVRMVGYAAVELRLPSDMRVHSTFHVSLVRPYREADESSPSVTKEPGPVAWINNEPQYSVERILDYRLRRVRSGRRHRNVHEYLVKWLGYSSEHNSWEPAANFTPDLKPLLDEVRLRSQGAARTLPREGG</sequence>
<keyword evidence="1" id="KW-0645">Protease</keyword>
<evidence type="ECO:0000256" key="12">
    <source>
        <dbReference type="ARBA" id="ARBA00022932"/>
    </source>
</evidence>
<dbReference type="SMART" id="SM00298">
    <property type="entry name" value="CHROMO"/>
    <property type="match status" value="1"/>
</dbReference>
<dbReference type="AlphaFoldDB" id="A0AAD3E708"/>
<dbReference type="PROSITE" id="PS50878">
    <property type="entry name" value="RT_POL"/>
    <property type="match status" value="1"/>
</dbReference>
<feature type="domain" description="Reverse transcriptase" evidence="16">
    <location>
        <begin position="180"/>
        <end position="359"/>
    </location>
</feature>
<dbReference type="InterPro" id="IPR050951">
    <property type="entry name" value="Retrovirus_Pol_polyprotein"/>
</dbReference>
<evidence type="ECO:0000256" key="10">
    <source>
        <dbReference type="ARBA" id="ARBA00022908"/>
    </source>
</evidence>
<dbReference type="Pfam" id="PF17917">
    <property type="entry name" value="RT_RNaseH"/>
    <property type="match status" value="1"/>
</dbReference>
<dbReference type="InterPro" id="IPR043502">
    <property type="entry name" value="DNA/RNA_pol_sf"/>
</dbReference>
<dbReference type="Gene3D" id="3.10.10.10">
    <property type="entry name" value="HIV Type 1 Reverse Transcriptase, subunit A, domain 1"/>
    <property type="match status" value="1"/>
</dbReference>
<keyword evidence="10" id="KW-0229">DNA integration</keyword>
<keyword evidence="19" id="KW-1185">Reference proteome</keyword>
<dbReference type="Proteomes" id="UP001054857">
    <property type="component" value="Unassembled WGS sequence"/>
</dbReference>
<keyword evidence="8" id="KW-0378">Hydrolase</keyword>
<dbReference type="CDD" id="cd00024">
    <property type="entry name" value="CD_CSD"/>
    <property type="match status" value="1"/>
</dbReference>
<gene>
    <name evidence="18" type="ORF">Agub_g15551</name>
</gene>
<dbReference type="PROSITE" id="PS50994">
    <property type="entry name" value="INTEGRASE"/>
    <property type="match status" value="1"/>
</dbReference>
<accession>A0AAD3E708</accession>
<dbReference type="SUPFAM" id="SSF53098">
    <property type="entry name" value="Ribonuclease H-like"/>
    <property type="match status" value="1"/>
</dbReference>
<evidence type="ECO:0000259" key="15">
    <source>
        <dbReference type="PROSITE" id="PS50013"/>
    </source>
</evidence>
<evidence type="ECO:0000313" key="19">
    <source>
        <dbReference type="Proteomes" id="UP001054857"/>
    </source>
</evidence>
<dbReference type="InterPro" id="IPR000953">
    <property type="entry name" value="Chromo/chromo_shadow_dom"/>
</dbReference>
<dbReference type="GO" id="GO:0004190">
    <property type="term" value="F:aspartic-type endopeptidase activity"/>
    <property type="evidence" value="ECO:0007669"/>
    <property type="project" value="UniProtKB-KW"/>
</dbReference>
<evidence type="ECO:0000259" key="17">
    <source>
        <dbReference type="PROSITE" id="PS50994"/>
    </source>
</evidence>
<dbReference type="FunFam" id="3.30.70.270:FF:000020">
    <property type="entry name" value="Transposon Tf2-6 polyprotein-like Protein"/>
    <property type="match status" value="1"/>
</dbReference>
<dbReference type="InterPro" id="IPR036397">
    <property type="entry name" value="RNaseH_sf"/>
</dbReference>
<keyword evidence="11" id="KW-0695">RNA-directed DNA polymerase</keyword>
<dbReference type="GO" id="GO:0006310">
    <property type="term" value="P:DNA recombination"/>
    <property type="evidence" value="ECO:0007669"/>
    <property type="project" value="UniProtKB-KW"/>
</dbReference>
<dbReference type="Gene3D" id="1.10.340.70">
    <property type="match status" value="1"/>
</dbReference>
<dbReference type="InterPro" id="IPR041588">
    <property type="entry name" value="Integrase_H2C2"/>
</dbReference>
<evidence type="ECO:0000313" key="18">
    <source>
        <dbReference type="EMBL" id="GFR52906.1"/>
    </source>
</evidence>
<evidence type="ECO:0000256" key="6">
    <source>
        <dbReference type="ARBA" id="ARBA00022750"/>
    </source>
</evidence>
<dbReference type="InterPro" id="IPR056924">
    <property type="entry name" value="SH3_Tf2-1"/>
</dbReference>
<dbReference type="InterPro" id="IPR001584">
    <property type="entry name" value="Integrase_cat-core"/>
</dbReference>
<keyword evidence="2" id="KW-0808">Transferase</keyword>
<comment type="caution">
    <text evidence="18">The sequence shown here is derived from an EMBL/GenBank/DDBJ whole genome shotgun (WGS) entry which is preliminary data.</text>
</comment>
<keyword evidence="6" id="KW-0064">Aspartyl protease</keyword>
<protein>
    <recommendedName>
        <fullName evidence="20">Reverse transcriptase</fullName>
    </recommendedName>
</protein>
<dbReference type="CDD" id="cd01647">
    <property type="entry name" value="RT_LTR"/>
    <property type="match status" value="1"/>
</dbReference>
<dbReference type="PROSITE" id="PS50013">
    <property type="entry name" value="CHROMO_2"/>
    <property type="match status" value="1"/>
</dbReference>
<dbReference type="EMBL" id="BMAR01000075">
    <property type="protein sequence ID" value="GFR52906.1"/>
    <property type="molecule type" value="Genomic_DNA"/>
</dbReference>